<dbReference type="GO" id="GO:0000727">
    <property type="term" value="P:double-strand break repair via break-induced replication"/>
    <property type="evidence" value="ECO:0007669"/>
    <property type="project" value="TreeGrafter"/>
</dbReference>
<evidence type="ECO:0000256" key="6">
    <source>
        <dbReference type="SAM" id="SignalP"/>
    </source>
</evidence>
<keyword evidence="5" id="KW-0539">Nucleus</keyword>
<dbReference type="InterPro" id="IPR038749">
    <property type="entry name" value="Sld5_GINS_A"/>
</dbReference>
<dbReference type="InterPro" id="IPR008591">
    <property type="entry name" value="GINS_Sld5"/>
</dbReference>
<dbReference type="CDD" id="cd11711">
    <property type="entry name" value="GINS_A_Sld5"/>
    <property type="match status" value="1"/>
</dbReference>
<feature type="domain" description="DNA replication complex GINS protein SLD5 C-terminal" evidence="8">
    <location>
        <begin position="507"/>
        <end position="559"/>
    </location>
</feature>
<dbReference type="SUPFAM" id="SSF158573">
    <property type="entry name" value="GINS helical bundle-like"/>
    <property type="match status" value="1"/>
</dbReference>
<dbReference type="PANTHER" id="PTHR21206:SF0">
    <property type="entry name" value="DNA REPLICATION COMPLEX GINS PROTEIN SLD5"/>
    <property type="match status" value="1"/>
</dbReference>
<comment type="similarity">
    <text evidence="2">Belongs to the GINS4/SLD5 family.</text>
</comment>
<proteinExistence type="inferred from homology"/>
<dbReference type="PANTHER" id="PTHR21206">
    <property type="entry name" value="SLD5 PROTEIN"/>
    <property type="match status" value="1"/>
</dbReference>
<evidence type="ECO:0000313" key="9">
    <source>
        <dbReference type="EMBL" id="TCD70371.1"/>
    </source>
</evidence>
<dbReference type="GO" id="GO:0000811">
    <property type="term" value="C:GINS complex"/>
    <property type="evidence" value="ECO:0007669"/>
    <property type="project" value="TreeGrafter"/>
</dbReference>
<evidence type="ECO:0000256" key="3">
    <source>
        <dbReference type="ARBA" id="ARBA00014804"/>
    </source>
</evidence>
<dbReference type="OrthoDB" id="338231at2759"/>
<dbReference type="InterPro" id="IPR031633">
    <property type="entry name" value="SLD5_C"/>
</dbReference>
<accession>A0A4R0RNW9</accession>
<keyword evidence="10" id="KW-1185">Reference proteome</keyword>
<dbReference type="Gene3D" id="1.20.58.1030">
    <property type="match status" value="1"/>
</dbReference>
<comment type="caution">
    <text evidence="9">The sequence shown here is derived from an EMBL/GenBank/DDBJ whole genome shotgun (WGS) entry which is preliminary data.</text>
</comment>
<evidence type="ECO:0000256" key="2">
    <source>
        <dbReference type="ARBA" id="ARBA00008187"/>
    </source>
</evidence>
<comment type="subcellular location">
    <subcellularLocation>
        <location evidence="1">Nucleus</location>
    </subcellularLocation>
</comment>
<keyword evidence="6" id="KW-0732">Signal</keyword>
<dbReference type="GO" id="GO:0006261">
    <property type="term" value="P:DNA-templated DNA replication"/>
    <property type="evidence" value="ECO:0007669"/>
    <property type="project" value="InterPro"/>
</dbReference>
<sequence length="559" mass="62547">MAPRVVKLLCLFLVASCTFWSALAAPRRTGERESRLGDQLSAASSVSLVERHPDPFFLWDWVTSGLDSAGKIPEVADHLVAEAMKTYSEASDQITRFLSTLKATVAVVAGFIQALETAGSLDSFDGDMGKLLQEIFLPPDQAPGHEERKVAVHATLKRVEDGIVALCVGYGMDEGEVRPISSGISAHLEMLVVIIGDVGEQYSEVVEMLLCIVSRMLPQAWLLQLLIGLIHTPKSQLGVSVRSSGIATIATLMQCPPVTKGPKFKLRVERALTRLSSSFLYDPSLSTDLNAIFLREPQDFDSRHQPVCVLAHLPLMDDDFQWYEPDAQPAANAAPPPRADLPIRDDFEPAREFAPPAEETSFQQLIRHWMNERHAPDLLPAREMLLGRLLDHIRKQTDDVQLLRADPSSSEDEHFRIMLVQTEVERVKFVIRSYIRTRLHKVEKYARHIVSTPELHQKLSKGELDHARRYAKTVEDHFSNSVLRSLPPEQQSLDDNMAFMPPMIPAPDKTHAVFAYARQSCPPVHLPDGSTMELTKGQIVLTPYHVVEHLLIREDVELV</sequence>
<dbReference type="AlphaFoldDB" id="A0A4R0RNW9"/>
<dbReference type="Pfam" id="PF05916">
    <property type="entry name" value="Sld5"/>
    <property type="match status" value="1"/>
</dbReference>
<dbReference type="STRING" id="92696.A0A4R0RNW9"/>
<protein>
    <recommendedName>
        <fullName evidence="3">DNA replication complex GINS protein SLD5</fullName>
    </recommendedName>
</protein>
<evidence type="ECO:0000256" key="4">
    <source>
        <dbReference type="ARBA" id="ARBA00022705"/>
    </source>
</evidence>
<gene>
    <name evidence="9" type="primary">SLD5</name>
    <name evidence="9" type="ORF">EIP91_003723</name>
</gene>
<dbReference type="EMBL" id="RWJN01000022">
    <property type="protein sequence ID" value="TCD70371.1"/>
    <property type="molecule type" value="Genomic_DNA"/>
</dbReference>
<reference evidence="9 10" key="1">
    <citation type="submission" date="2018-11" db="EMBL/GenBank/DDBJ databases">
        <title>Genome assembly of Steccherinum ochraceum LE-BIN_3174, the white-rot fungus of the Steccherinaceae family (The Residual Polyporoid clade, Polyporales, Basidiomycota).</title>
        <authorList>
            <person name="Fedorova T.V."/>
            <person name="Glazunova O.A."/>
            <person name="Landesman E.O."/>
            <person name="Moiseenko K.V."/>
            <person name="Psurtseva N.V."/>
            <person name="Savinova O.S."/>
            <person name="Shakhova N.V."/>
            <person name="Tyazhelova T.V."/>
            <person name="Vasina D.V."/>
        </authorList>
    </citation>
    <scope>NUCLEOTIDE SEQUENCE [LARGE SCALE GENOMIC DNA]</scope>
    <source>
        <strain evidence="9 10">LE-BIN_3174</strain>
    </source>
</reference>
<feature type="domain" description="GINS subunit" evidence="7">
    <location>
        <begin position="398"/>
        <end position="481"/>
    </location>
</feature>
<dbReference type="CDD" id="cd21692">
    <property type="entry name" value="GINS_B_Sld5"/>
    <property type="match status" value="1"/>
</dbReference>
<dbReference type="SUPFAM" id="SSF160059">
    <property type="entry name" value="PriA/YqbF domain"/>
    <property type="match status" value="1"/>
</dbReference>
<organism evidence="9 10">
    <name type="scientific">Steccherinum ochraceum</name>
    <dbReference type="NCBI Taxonomy" id="92696"/>
    <lineage>
        <taxon>Eukaryota</taxon>
        <taxon>Fungi</taxon>
        <taxon>Dikarya</taxon>
        <taxon>Basidiomycota</taxon>
        <taxon>Agaricomycotina</taxon>
        <taxon>Agaricomycetes</taxon>
        <taxon>Polyporales</taxon>
        <taxon>Steccherinaceae</taxon>
        <taxon>Steccherinum</taxon>
    </lineage>
</organism>
<dbReference type="Proteomes" id="UP000292702">
    <property type="component" value="Unassembled WGS sequence"/>
</dbReference>
<evidence type="ECO:0000256" key="1">
    <source>
        <dbReference type="ARBA" id="ARBA00004123"/>
    </source>
</evidence>
<dbReference type="InterPro" id="IPR021151">
    <property type="entry name" value="GINS_A"/>
</dbReference>
<name>A0A4R0RNW9_9APHY</name>
<feature type="chain" id="PRO_5020623729" description="DNA replication complex GINS protein SLD5" evidence="6">
    <location>
        <begin position="25"/>
        <end position="559"/>
    </location>
</feature>
<evidence type="ECO:0000259" key="7">
    <source>
        <dbReference type="Pfam" id="PF05916"/>
    </source>
</evidence>
<evidence type="ECO:0000313" key="10">
    <source>
        <dbReference type="Proteomes" id="UP000292702"/>
    </source>
</evidence>
<dbReference type="Pfam" id="PF16922">
    <property type="entry name" value="SLD5_C"/>
    <property type="match status" value="1"/>
</dbReference>
<keyword evidence="4" id="KW-0235">DNA replication</keyword>
<evidence type="ECO:0000256" key="5">
    <source>
        <dbReference type="ARBA" id="ARBA00023242"/>
    </source>
</evidence>
<evidence type="ECO:0000259" key="8">
    <source>
        <dbReference type="Pfam" id="PF16922"/>
    </source>
</evidence>
<feature type="signal peptide" evidence="6">
    <location>
        <begin position="1"/>
        <end position="24"/>
    </location>
</feature>
<dbReference type="InterPro" id="IPR036224">
    <property type="entry name" value="GINS_bundle-like_dom_sf"/>
</dbReference>